<dbReference type="GO" id="GO:0009627">
    <property type="term" value="P:systemic acquired resistance"/>
    <property type="evidence" value="ECO:0007669"/>
    <property type="project" value="InterPro"/>
</dbReference>
<evidence type="ECO:0000313" key="3">
    <source>
        <dbReference type="Proteomes" id="UP000824120"/>
    </source>
</evidence>
<dbReference type="OrthoDB" id="623670at2759"/>
<feature type="signal peptide" evidence="1">
    <location>
        <begin position="1"/>
        <end position="24"/>
    </location>
</feature>
<keyword evidence="1" id="KW-0732">Signal</keyword>
<reference evidence="2 3" key="1">
    <citation type="submission" date="2020-09" db="EMBL/GenBank/DDBJ databases">
        <title>De no assembly of potato wild relative species, Solanum commersonii.</title>
        <authorList>
            <person name="Cho K."/>
        </authorList>
    </citation>
    <scope>NUCLEOTIDE SEQUENCE [LARGE SCALE GENOMIC DNA]</scope>
    <source>
        <strain evidence="2">LZ3.2</strain>
        <tissue evidence="2">Leaf</tissue>
    </source>
</reference>
<dbReference type="Gene3D" id="2.40.40.10">
    <property type="entry name" value="RlpA-like domain"/>
    <property type="match status" value="1"/>
</dbReference>
<dbReference type="PANTHER" id="PTHR47295">
    <property type="entry name" value="EG45-LIKE DOMAIN CONTAINING PROTEIN 1-RELATED"/>
    <property type="match status" value="1"/>
</dbReference>
<organism evidence="2 3">
    <name type="scientific">Solanum commersonii</name>
    <name type="common">Commerson's wild potato</name>
    <name type="synonym">Commerson's nightshade</name>
    <dbReference type="NCBI Taxonomy" id="4109"/>
    <lineage>
        <taxon>Eukaryota</taxon>
        <taxon>Viridiplantae</taxon>
        <taxon>Streptophyta</taxon>
        <taxon>Embryophyta</taxon>
        <taxon>Tracheophyta</taxon>
        <taxon>Spermatophyta</taxon>
        <taxon>Magnoliopsida</taxon>
        <taxon>eudicotyledons</taxon>
        <taxon>Gunneridae</taxon>
        <taxon>Pentapetalae</taxon>
        <taxon>asterids</taxon>
        <taxon>lamiids</taxon>
        <taxon>Solanales</taxon>
        <taxon>Solanaceae</taxon>
        <taxon>Solanoideae</taxon>
        <taxon>Solaneae</taxon>
        <taxon>Solanum</taxon>
    </lineage>
</organism>
<feature type="chain" id="PRO_5039890796" description="Expansin-like EG45 domain-containing protein" evidence="1">
    <location>
        <begin position="25"/>
        <end position="142"/>
    </location>
</feature>
<sequence>MAIPKSIFLLIICVVATLFSIALGLPGTAYYTNDQYPSSECSIPTPPGSLIARIAYLGSTITCGDSLNITCIGNSPPCTGKSVVVKVVDHCSTCRDVTMVLTQEAISVIANPITVKEVINNQLQKDLIMMRGHQRYMAHGTF</sequence>
<evidence type="ECO:0000256" key="1">
    <source>
        <dbReference type="SAM" id="SignalP"/>
    </source>
</evidence>
<proteinExistence type="predicted"/>
<evidence type="ECO:0000313" key="2">
    <source>
        <dbReference type="EMBL" id="KAG5593861.1"/>
    </source>
</evidence>
<dbReference type="Proteomes" id="UP000824120">
    <property type="component" value="Chromosome 7"/>
</dbReference>
<name>A0A9J5Y0Z3_SOLCO</name>
<dbReference type="InterPro" id="IPR044206">
    <property type="entry name" value="EGC1/2"/>
</dbReference>
<protein>
    <recommendedName>
        <fullName evidence="4">Expansin-like EG45 domain-containing protein</fullName>
    </recommendedName>
</protein>
<evidence type="ECO:0008006" key="4">
    <source>
        <dbReference type="Google" id="ProtNLM"/>
    </source>
</evidence>
<accession>A0A9J5Y0Z3</accession>
<gene>
    <name evidence="2" type="ORF">H5410_035093</name>
</gene>
<dbReference type="InterPro" id="IPR036908">
    <property type="entry name" value="RlpA-like_sf"/>
</dbReference>
<dbReference type="CDD" id="cd22269">
    <property type="entry name" value="DPBB_EG45-like"/>
    <property type="match status" value="1"/>
</dbReference>
<dbReference type="SUPFAM" id="SSF50685">
    <property type="entry name" value="Barwin-like endoglucanases"/>
    <property type="match status" value="1"/>
</dbReference>
<keyword evidence="3" id="KW-1185">Reference proteome</keyword>
<dbReference type="EMBL" id="JACXVP010000007">
    <property type="protein sequence ID" value="KAG5593861.1"/>
    <property type="molecule type" value="Genomic_DNA"/>
</dbReference>
<dbReference type="GO" id="GO:0048046">
    <property type="term" value="C:apoplast"/>
    <property type="evidence" value="ECO:0007669"/>
    <property type="project" value="InterPro"/>
</dbReference>
<dbReference type="PANTHER" id="PTHR47295:SF8">
    <property type="entry name" value="RLPA-LIKE PROTEIN DOUBLE-PSI BETA-BARREL DOMAIN-CONTAINING PROTEIN"/>
    <property type="match status" value="1"/>
</dbReference>
<comment type="caution">
    <text evidence="2">The sequence shown here is derived from an EMBL/GenBank/DDBJ whole genome shotgun (WGS) entry which is preliminary data.</text>
</comment>
<dbReference type="AlphaFoldDB" id="A0A9J5Y0Z3"/>